<name>A0A1I8GM93_9PLAT</name>
<evidence type="ECO:0000313" key="2">
    <source>
        <dbReference type="WBParaSite" id="maker-uti_cns_0002323-snap-gene-0.7-mRNA-1"/>
    </source>
</evidence>
<dbReference type="SUPFAM" id="SSF52129">
    <property type="entry name" value="Caspase-like"/>
    <property type="match status" value="1"/>
</dbReference>
<reference evidence="2" key="1">
    <citation type="submission" date="2016-11" db="UniProtKB">
        <authorList>
            <consortium name="WormBaseParasite"/>
        </authorList>
    </citation>
    <scope>IDENTIFICATION</scope>
</reference>
<dbReference type="Proteomes" id="UP000095280">
    <property type="component" value="Unplaced"/>
</dbReference>
<dbReference type="WBParaSite" id="maker-uti_cns_0002323-snap-gene-0.7-mRNA-1">
    <property type="protein sequence ID" value="maker-uti_cns_0002323-snap-gene-0.7-mRNA-1"/>
    <property type="gene ID" value="maker-uti_cns_0002323-snap-gene-0.7"/>
</dbReference>
<protein>
    <submittedName>
        <fullName evidence="2">TIR domain-containing protein</fullName>
    </submittedName>
</protein>
<dbReference type="InterPro" id="IPR029030">
    <property type="entry name" value="Caspase-like_dom_sf"/>
</dbReference>
<proteinExistence type="predicted"/>
<dbReference type="Gene3D" id="3.40.50.1460">
    <property type="match status" value="1"/>
</dbReference>
<evidence type="ECO:0000313" key="1">
    <source>
        <dbReference type="Proteomes" id="UP000095280"/>
    </source>
</evidence>
<organism evidence="1 2">
    <name type="scientific">Macrostomum lignano</name>
    <dbReference type="NCBI Taxonomy" id="282301"/>
    <lineage>
        <taxon>Eukaryota</taxon>
        <taxon>Metazoa</taxon>
        <taxon>Spiralia</taxon>
        <taxon>Lophotrochozoa</taxon>
        <taxon>Platyhelminthes</taxon>
        <taxon>Rhabditophora</taxon>
        <taxon>Macrostomorpha</taxon>
        <taxon>Macrostomida</taxon>
        <taxon>Macrostomidae</taxon>
        <taxon>Macrostomum</taxon>
    </lineage>
</organism>
<keyword evidence="1" id="KW-1185">Reference proteome</keyword>
<sequence>ASFKMYRQYRSFPAGREHSYSLMRLQQKMDSYIEFMSSRCGFYTEKLALNSHLAESETLSRAPVRQIVCLVIFSASQPQRYMKDYLDFLNQFDESVDQLLLYCNLSETETQIDQDLRNQFCSSAFPYRNSQELIKIAGIESFTNRVDPDTLALYGDFIYLNSRIQKPQALIVLNIKLESGKTNKSMHADWRRLLWLFDKLQFEVKDVQTDASSCSQLEECVKTFADSELHGDSCCLVVLSEGWLESSCIDSISKSMAFGKLIKGKPRLIIIQEYQPKSSEASDAAPKSLPQFLPDAVEAMRLQFRNDKPEVRVHPLSGTVWCQSEASDTESDNATPLIDHLRDFHQSLSHRGFGFDDFNHQRETAGRPTHLTMQGLAAESDRLRPILDQNNRPGVALILTEGLFDKVRDYQMFLDFAGFQVISERIDGIGASLREIVTSSAAQSPLAVVLIVKKHQVGAGVDD</sequence>
<accession>A0A1I8GM93</accession>
<dbReference type="AlphaFoldDB" id="A0A1I8GM93"/>